<organism evidence="1 2">
    <name type="scientific">Ridgeia piscesae</name>
    <name type="common">Tubeworm</name>
    <dbReference type="NCBI Taxonomy" id="27915"/>
    <lineage>
        <taxon>Eukaryota</taxon>
        <taxon>Metazoa</taxon>
        <taxon>Spiralia</taxon>
        <taxon>Lophotrochozoa</taxon>
        <taxon>Annelida</taxon>
        <taxon>Polychaeta</taxon>
        <taxon>Sedentaria</taxon>
        <taxon>Canalipalpata</taxon>
        <taxon>Sabellida</taxon>
        <taxon>Siboglinidae</taxon>
        <taxon>Ridgeia</taxon>
    </lineage>
</organism>
<dbReference type="PANTHER" id="PTHR10285">
    <property type="entry name" value="URIDINE KINASE"/>
    <property type="match status" value="1"/>
</dbReference>
<evidence type="ECO:0000313" key="2">
    <source>
        <dbReference type="Proteomes" id="UP001209878"/>
    </source>
</evidence>
<dbReference type="Gene3D" id="3.40.50.300">
    <property type="entry name" value="P-loop containing nucleotide triphosphate hydrolases"/>
    <property type="match status" value="1"/>
</dbReference>
<name>A0AAD9KWI5_RIDPI</name>
<comment type="caution">
    <text evidence="1">The sequence shown here is derived from an EMBL/GenBank/DDBJ whole genome shotgun (WGS) entry which is preliminary data.</text>
</comment>
<dbReference type="SUPFAM" id="SSF52540">
    <property type="entry name" value="P-loop containing nucleoside triphosphate hydrolases"/>
    <property type="match status" value="1"/>
</dbReference>
<reference evidence="1" key="1">
    <citation type="journal article" date="2023" name="Mol. Biol. Evol.">
        <title>Third-Generation Sequencing Reveals the Adaptive Role of the Epigenome in Three Deep-Sea Polychaetes.</title>
        <authorList>
            <person name="Perez M."/>
            <person name="Aroh O."/>
            <person name="Sun Y."/>
            <person name="Lan Y."/>
            <person name="Juniper S.K."/>
            <person name="Young C.R."/>
            <person name="Angers B."/>
            <person name="Qian P.Y."/>
        </authorList>
    </citation>
    <scope>NUCLEOTIDE SEQUENCE</scope>
    <source>
        <strain evidence="1">R07B-5</strain>
    </source>
</reference>
<protein>
    <recommendedName>
        <fullName evidence="3">Nicotinamide riboside kinase 1</fullName>
    </recommendedName>
</protein>
<dbReference type="AlphaFoldDB" id="A0AAD9KWI5"/>
<proteinExistence type="predicted"/>
<gene>
    <name evidence="1" type="ORF">NP493_537g00008</name>
</gene>
<keyword evidence="2" id="KW-1185">Reference proteome</keyword>
<evidence type="ECO:0000313" key="1">
    <source>
        <dbReference type="EMBL" id="KAK2178622.1"/>
    </source>
</evidence>
<dbReference type="Proteomes" id="UP001209878">
    <property type="component" value="Unassembled WGS sequence"/>
</dbReference>
<sequence length="188" mass="22068">MSKRQFAIIGIGGVTNGGKTTLSARLKQQLPNVHILNMDCYYWPDDSPHHIMLPQFNYANWEVPSSVDFVRLLADTEKWVETVRKQPPGGRHILLIEGILIYNFRPLLQYFNKKYAFTLSLQECRTRRRQRRYVPPDPDGYFDAIVWPHYLENSMQIEQQNDIVYLDGSVDVDVTFQQVFTDIKLLFK</sequence>
<dbReference type="InterPro" id="IPR027417">
    <property type="entry name" value="P-loop_NTPase"/>
</dbReference>
<evidence type="ECO:0008006" key="3">
    <source>
        <dbReference type="Google" id="ProtNLM"/>
    </source>
</evidence>
<accession>A0AAD9KWI5</accession>
<dbReference type="EMBL" id="JAODUO010000536">
    <property type="protein sequence ID" value="KAK2178622.1"/>
    <property type="molecule type" value="Genomic_DNA"/>
</dbReference>